<organism evidence="1 2">
    <name type="scientific">Eimeria tenella</name>
    <name type="common">Coccidian parasite</name>
    <dbReference type="NCBI Taxonomy" id="5802"/>
    <lineage>
        <taxon>Eukaryota</taxon>
        <taxon>Sar</taxon>
        <taxon>Alveolata</taxon>
        <taxon>Apicomplexa</taxon>
        <taxon>Conoidasida</taxon>
        <taxon>Coccidia</taxon>
        <taxon>Eucoccidiorida</taxon>
        <taxon>Eimeriorina</taxon>
        <taxon>Eimeriidae</taxon>
        <taxon>Eimeria</taxon>
    </lineage>
</organism>
<dbReference type="Proteomes" id="UP000243681">
    <property type="component" value="Chromosome 1"/>
</dbReference>
<name>C8TE40_EIMTE</name>
<evidence type="ECO:0000313" key="2">
    <source>
        <dbReference type="Proteomes" id="UP000243681"/>
    </source>
</evidence>
<accession>C8TE40</accession>
<proteinExistence type="predicted"/>
<sequence length="421" mass="47172">MCYTFKERSVPQLPGLVNTASSGWQPLKADQLFQAFSLSKRNELRCMLLLPIQRTDAGIAGPEDNVVSLDGAAKINSPPVHIAQYGALKLLMERSMTLQARQHIRNATRLLLDRRNAIFGVLRAVASNRFTNAAELSQLCSFRTLGLSAVFEIAVRRCTTRRLNAALNTKNKHKQATAACEELTNVSVLTANGKATVNLLSYCFFSIYVKMLQHENISLVVHTQELTYCKMLWSYEQRIGACYNRKIQTACASPPHQRARIVTKEPVIFRYVVNDESVRAIIAKSKQLVHLPLISGLASSPKQHTCDTHRVRNTAKWCRNRDATNQICSDGFQKETIRTNLLASRVPLENHSEFENDMHLEPSLGGNLLLRQQRSGVCMNCCRMKGISTLEKFGPSYIGGDALSVVPGKYIPPRLQITRKM</sequence>
<gene>
    <name evidence="1" type="ORF">e1116g03.tmp0071</name>
</gene>
<reference evidence="1 2" key="1">
    <citation type="journal article" date="2007" name="Genome Res.">
        <title>Sequencing and analysis of chromosome 1 of Eimeria tenella reveals a unique segmental organization.</title>
        <authorList>
            <person name="Ling K.H."/>
            <person name="Rajandream M.A."/>
            <person name="Rivailler P."/>
            <person name="Ivens A."/>
            <person name="Yap S.J."/>
            <person name="Madeira A.M.B.N."/>
            <person name="Mungall K."/>
            <person name="Billington K."/>
            <person name="Yee W.Y."/>
            <person name="Bankier A.T."/>
            <person name="Carroll F."/>
            <person name="Durham A.M."/>
            <person name="Peters N."/>
            <person name="Loo S.S."/>
            <person name="Mat-Isa M.N."/>
            <person name="Novaes J."/>
            <person name="Quail M."/>
            <person name="Rosli R."/>
            <person name="Shamsudin M.N."/>
            <person name="Sobreira T.J.P."/>
            <person name="Tivey A.R."/>
            <person name="Wai S.F."/>
            <person name="White S."/>
            <person name="Wu X."/>
            <person name="Kerhornou A.X."/>
            <person name="Blake D."/>
            <person name="Mohamed R."/>
            <person name="Shirley M."/>
            <person name="Gruber A."/>
            <person name="Berriman M."/>
            <person name="Tomley F."/>
            <person name="Dear P.H."/>
            <person name="Wan K.L."/>
        </authorList>
    </citation>
    <scope>NUCLEOTIDE SEQUENCE [LARGE SCALE GENOMIC DNA]</scope>
    <source>
        <strain evidence="1 2">Houghton</strain>
    </source>
</reference>
<dbReference type="AlphaFoldDB" id="C8TE40"/>
<protein>
    <submittedName>
        <fullName evidence="1">Uncharacterized protein</fullName>
    </submittedName>
</protein>
<dbReference type="EMBL" id="AM269894">
    <property type="protein sequence ID" value="CAK51526.1"/>
    <property type="molecule type" value="Genomic_DNA"/>
</dbReference>
<evidence type="ECO:0000313" key="1">
    <source>
        <dbReference type="EMBL" id="CAK51526.1"/>
    </source>
</evidence>